<reference evidence="2" key="1">
    <citation type="submission" date="2014-12" db="EMBL/GenBank/DDBJ databases">
        <title>Insight into the proteome of Arion vulgaris.</title>
        <authorList>
            <person name="Aradska J."/>
            <person name="Bulat T."/>
            <person name="Smidak R."/>
            <person name="Sarate P."/>
            <person name="Gangsoo J."/>
            <person name="Sialana F."/>
            <person name="Bilban M."/>
            <person name="Lubec G."/>
        </authorList>
    </citation>
    <scope>NUCLEOTIDE SEQUENCE</scope>
    <source>
        <tissue evidence="2">Skin</tissue>
    </source>
</reference>
<evidence type="ECO:0000313" key="2">
    <source>
        <dbReference type="EMBL" id="CEK51108.1"/>
    </source>
</evidence>
<gene>
    <name evidence="2" type="primary">ORF12512</name>
</gene>
<feature type="compositionally biased region" description="Polar residues" evidence="1">
    <location>
        <begin position="24"/>
        <end position="36"/>
    </location>
</feature>
<dbReference type="EMBL" id="HACG01004243">
    <property type="protein sequence ID" value="CEK51108.1"/>
    <property type="molecule type" value="Transcribed_RNA"/>
</dbReference>
<feature type="non-terminal residue" evidence="2">
    <location>
        <position position="140"/>
    </location>
</feature>
<dbReference type="AlphaFoldDB" id="A0A0B6Y4U0"/>
<feature type="compositionally biased region" description="Basic and acidic residues" evidence="1">
    <location>
        <begin position="1"/>
        <end position="11"/>
    </location>
</feature>
<feature type="non-terminal residue" evidence="2">
    <location>
        <position position="1"/>
    </location>
</feature>
<organism evidence="2">
    <name type="scientific">Arion vulgaris</name>
    <dbReference type="NCBI Taxonomy" id="1028688"/>
    <lineage>
        <taxon>Eukaryota</taxon>
        <taxon>Metazoa</taxon>
        <taxon>Spiralia</taxon>
        <taxon>Lophotrochozoa</taxon>
        <taxon>Mollusca</taxon>
        <taxon>Gastropoda</taxon>
        <taxon>Heterobranchia</taxon>
        <taxon>Euthyneura</taxon>
        <taxon>Panpulmonata</taxon>
        <taxon>Eupulmonata</taxon>
        <taxon>Stylommatophora</taxon>
        <taxon>Helicina</taxon>
        <taxon>Arionoidea</taxon>
        <taxon>Arionidae</taxon>
        <taxon>Arion</taxon>
    </lineage>
</organism>
<sequence length="140" mass="14640">KKDAKVSESSKNDSSPDILRKSRLPTSDKTSSQHSSGGLREDDPHRITPRNGEQSASSPAAHSVSSKVLKSGKHKSRESGSIGFDTGTVSSPLHKMLQNSKSARKEAQSSSSSSSSSLSEHTSTSLPTKSSSSVDITTAA</sequence>
<feature type="compositionally biased region" description="Low complexity" evidence="1">
    <location>
        <begin position="55"/>
        <end position="66"/>
    </location>
</feature>
<protein>
    <submittedName>
        <fullName evidence="2">Uncharacterized protein</fullName>
    </submittedName>
</protein>
<name>A0A0B6Y4U0_9EUPU</name>
<feature type="region of interest" description="Disordered" evidence="1">
    <location>
        <begin position="1"/>
        <end position="140"/>
    </location>
</feature>
<evidence type="ECO:0000256" key="1">
    <source>
        <dbReference type="SAM" id="MobiDB-lite"/>
    </source>
</evidence>
<proteinExistence type="predicted"/>
<accession>A0A0B6Y4U0</accession>
<feature type="compositionally biased region" description="Low complexity" evidence="1">
    <location>
        <begin position="108"/>
        <end position="133"/>
    </location>
</feature>